<evidence type="ECO:0008006" key="3">
    <source>
        <dbReference type="Google" id="ProtNLM"/>
    </source>
</evidence>
<keyword evidence="2" id="KW-1185">Reference proteome</keyword>
<protein>
    <recommendedName>
        <fullName evidence="3">Alpha/beta hydrolase fold-3 domain-containing protein</fullName>
    </recommendedName>
</protein>
<dbReference type="Proteomes" id="UP001600039">
    <property type="component" value="Unassembled WGS sequence"/>
</dbReference>
<reference evidence="1 2" key="1">
    <citation type="submission" date="2024-06" db="EMBL/GenBank/DDBJ databases">
        <title>Flavobacterium spp. isolated from glacier.</title>
        <authorList>
            <person name="Han D."/>
        </authorList>
    </citation>
    <scope>NUCLEOTIDE SEQUENCE [LARGE SCALE GENOMIC DNA]</scope>
    <source>
        <strain evidence="1 2">LB3P45</strain>
    </source>
</reference>
<gene>
    <name evidence="1" type="ORF">ACFX5D_15940</name>
</gene>
<dbReference type="InterPro" id="IPR029058">
    <property type="entry name" value="AB_hydrolase_fold"/>
</dbReference>
<accession>A0ABW6HQW6</accession>
<evidence type="ECO:0000313" key="2">
    <source>
        <dbReference type="Proteomes" id="UP001600039"/>
    </source>
</evidence>
<dbReference type="EMBL" id="JBHZQA010000020">
    <property type="protein sequence ID" value="MFE3849450.1"/>
    <property type="molecule type" value="Genomic_DNA"/>
</dbReference>
<name>A0ABW6HQW6_9FLAO</name>
<dbReference type="SUPFAM" id="SSF53474">
    <property type="entry name" value="alpha/beta-Hydrolases"/>
    <property type="match status" value="1"/>
</dbReference>
<dbReference type="RefSeq" id="WP_379859191.1">
    <property type="nucleotide sequence ID" value="NZ_JBHZQA010000020.1"/>
</dbReference>
<proteinExistence type="predicted"/>
<organism evidence="1 2">
    <name type="scientific">Flavobacterium fructosi</name>
    <dbReference type="NCBI Taxonomy" id="3230416"/>
    <lineage>
        <taxon>Bacteria</taxon>
        <taxon>Pseudomonadati</taxon>
        <taxon>Bacteroidota</taxon>
        <taxon>Flavobacteriia</taxon>
        <taxon>Flavobacteriales</taxon>
        <taxon>Flavobacteriaceae</taxon>
        <taxon>Flavobacterium</taxon>
    </lineage>
</organism>
<dbReference type="Gene3D" id="3.40.50.1820">
    <property type="entry name" value="alpha/beta hydrolase"/>
    <property type="match status" value="1"/>
</dbReference>
<sequence length="233" mass="27038">MKDFEKEGITTLLLNYNHKLYLTESDKVEYSKAINSILNKNEVKNENVFIGGFSSGGNVSVLLANYLLKTKNTIQPKGLFAVDSPLDLEELYNDAKSDIKKNIDKDAVEEGKFLVEMLEREIGKPEIEIEKYKILSPYIISSNSTTNIKYLKNIKVRFYCEPDLEWQMKNKNRKYEELNAYKLEKTYNSLISLGSKKAEFIKTKNRGIRANGEKHPHSWNIVERESLLKWINE</sequence>
<comment type="caution">
    <text evidence="1">The sequence shown here is derived from an EMBL/GenBank/DDBJ whole genome shotgun (WGS) entry which is preliminary data.</text>
</comment>
<evidence type="ECO:0000313" key="1">
    <source>
        <dbReference type="EMBL" id="MFE3849450.1"/>
    </source>
</evidence>